<protein>
    <submittedName>
        <fullName evidence="10">Uncharacterized protein</fullName>
    </submittedName>
</protein>
<organism evidence="10 11">
    <name type="scientific">Pseudomonas syringae pv. maculicola</name>
    <dbReference type="NCBI Taxonomy" id="59511"/>
    <lineage>
        <taxon>Bacteria</taxon>
        <taxon>Pseudomonadati</taxon>
        <taxon>Pseudomonadota</taxon>
        <taxon>Gammaproteobacteria</taxon>
        <taxon>Pseudomonadales</taxon>
        <taxon>Pseudomonadaceae</taxon>
        <taxon>Pseudomonas</taxon>
    </lineage>
</organism>
<dbReference type="CDD" id="cd00614">
    <property type="entry name" value="CGS_like"/>
    <property type="match status" value="1"/>
</dbReference>
<dbReference type="PIRSF" id="PIRSF001434">
    <property type="entry name" value="CGS"/>
    <property type="match status" value="1"/>
</dbReference>
<dbReference type="AlphaFoldDB" id="A0A3M3GU55"/>
<evidence type="ECO:0000256" key="1">
    <source>
        <dbReference type="ARBA" id="ARBA00001933"/>
    </source>
</evidence>
<evidence type="ECO:0000256" key="5">
    <source>
        <dbReference type="ARBA" id="ARBA00046315"/>
    </source>
</evidence>
<feature type="modified residue" description="N6-(pyridoxal phosphate)lysine" evidence="8">
    <location>
        <position position="208"/>
    </location>
</feature>
<dbReference type="Pfam" id="PF01053">
    <property type="entry name" value="Cys_Met_Meta_PP"/>
    <property type="match status" value="1"/>
</dbReference>
<name>A0A3M3GU55_PSEYM</name>
<comment type="catalytic activity">
    <reaction evidence="7">
        <text>an S-substituted L-cysteine + H2O = a thiol + pyruvate + NH4(+)</text>
        <dbReference type="Rhea" id="RHEA:18121"/>
        <dbReference type="ChEBI" id="CHEBI:15361"/>
        <dbReference type="ChEBI" id="CHEBI:15377"/>
        <dbReference type="ChEBI" id="CHEBI:28938"/>
        <dbReference type="ChEBI" id="CHEBI:29256"/>
        <dbReference type="ChEBI" id="CHEBI:58717"/>
        <dbReference type="EC" id="4.4.1.13"/>
    </reaction>
</comment>
<dbReference type="FunFam" id="3.40.640.10:FF:000046">
    <property type="entry name" value="Cystathionine gamma-lyase"/>
    <property type="match status" value="1"/>
</dbReference>
<dbReference type="GO" id="GO:0019450">
    <property type="term" value="P:L-cysteine catabolic process to pyruvate"/>
    <property type="evidence" value="ECO:0007669"/>
    <property type="project" value="TreeGrafter"/>
</dbReference>
<dbReference type="EMBL" id="RBUQ01000158">
    <property type="protein sequence ID" value="RMV37128.1"/>
    <property type="molecule type" value="Genomic_DNA"/>
</dbReference>
<comment type="cofactor">
    <cofactor evidence="1 9">
        <name>pyridoxal 5'-phosphate</name>
        <dbReference type="ChEBI" id="CHEBI:597326"/>
    </cofactor>
</comment>
<dbReference type="GO" id="GO:0047804">
    <property type="term" value="F:cysteine-S-conjugate beta-lyase activity"/>
    <property type="evidence" value="ECO:0007669"/>
    <property type="project" value="UniProtKB-EC"/>
</dbReference>
<gene>
    <name evidence="10" type="ORF">ALP13_102797</name>
</gene>
<evidence type="ECO:0000313" key="11">
    <source>
        <dbReference type="Proteomes" id="UP000271631"/>
    </source>
</evidence>
<evidence type="ECO:0000256" key="6">
    <source>
        <dbReference type="ARBA" id="ARBA00047517"/>
    </source>
</evidence>
<dbReference type="SUPFAM" id="SSF53383">
    <property type="entry name" value="PLP-dependent transferases"/>
    <property type="match status" value="1"/>
</dbReference>
<dbReference type="InterPro" id="IPR015424">
    <property type="entry name" value="PyrdxlP-dep_Trfase"/>
</dbReference>
<dbReference type="PANTHER" id="PTHR43500:SF1">
    <property type="entry name" value="CYSTATHIONINE BETA-LYASE-RELATED"/>
    <property type="match status" value="1"/>
</dbReference>
<dbReference type="NCBIfam" id="TIGR01324">
    <property type="entry name" value="cysta_beta_ly_B"/>
    <property type="match status" value="1"/>
</dbReference>
<dbReference type="InterPro" id="IPR054542">
    <property type="entry name" value="Cys_met_metab_PP"/>
</dbReference>
<dbReference type="InterPro" id="IPR006233">
    <property type="entry name" value="Cys_b_lyase_bac"/>
</dbReference>
<evidence type="ECO:0000256" key="7">
    <source>
        <dbReference type="ARBA" id="ARBA00047625"/>
    </source>
</evidence>
<dbReference type="PROSITE" id="PS00868">
    <property type="entry name" value="CYS_MET_METAB_PP"/>
    <property type="match status" value="1"/>
</dbReference>
<keyword evidence="4" id="KW-0456">Lyase</keyword>
<dbReference type="InterPro" id="IPR015421">
    <property type="entry name" value="PyrdxlP-dep_Trfase_major"/>
</dbReference>
<dbReference type="GO" id="GO:0030170">
    <property type="term" value="F:pyridoxal phosphate binding"/>
    <property type="evidence" value="ECO:0007669"/>
    <property type="project" value="InterPro"/>
</dbReference>
<dbReference type="Proteomes" id="UP000271631">
    <property type="component" value="Unassembled WGS sequence"/>
</dbReference>
<evidence type="ECO:0000256" key="2">
    <source>
        <dbReference type="ARBA" id="ARBA00009077"/>
    </source>
</evidence>
<comment type="catalytic activity">
    <reaction evidence="6">
        <text>L,L-cystathionine + H2O = L-homocysteine + pyruvate + NH4(+)</text>
        <dbReference type="Rhea" id="RHEA:13965"/>
        <dbReference type="ChEBI" id="CHEBI:15361"/>
        <dbReference type="ChEBI" id="CHEBI:15377"/>
        <dbReference type="ChEBI" id="CHEBI:28938"/>
        <dbReference type="ChEBI" id="CHEBI:58161"/>
        <dbReference type="ChEBI" id="CHEBI:58199"/>
    </reaction>
</comment>
<evidence type="ECO:0000256" key="3">
    <source>
        <dbReference type="ARBA" id="ARBA00022898"/>
    </source>
</evidence>
<sequence length="400" mass="43946">MAACMKKYKTVQTLLAHASINPNQHHGFVNTPVYRGSTVAFPTSESMREGRQKYSYGRWNNPSTEALTQALQQLEGAEGTVLCPSGLSACTTAILSVVGTGDHLLVADNVYAPIRAFCEQVGQRLGIEVSFYDPTIGAGIVDLLKPNTKAIYTESPGSLTLEIQDLPAIAKVAHDHDILVIADNTWGTPLYFPSLELGVDLSIMAATKYIVGHSDAVLGTVSASKRAWDSLKRFHFSMGLFASPDDVTLALRGMRTLDVRLERHYRNATIVAKWLETREEVKAVYYPALESHPQHQLWKRDFKGASGLLSFVTKPSTQVAADALLDSLSLFSIGYSWGGFESLAMIADPKPVRSATSWEVDGHLVRLHIGLEDPSDLISDLEEGFARFNMLRSQQIIEYS</sequence>
<dbReference type="Gene3D" id="3.40.640.10">
    <property type="entry name" value="Type I PLP-dependent aspartate aminotransferase-like (Major domain)"/>
    <property type="match status" value="1"/>
</dbReference>
<dbReference type="InterPro" id="IPR000277">
    <property type="entry name" value="Cys/Met-Metab_PyrdxlP-dep_enz"/>
</dbReference>
<dbReference type="GO" id="GO:0019346">
    <property type="term" value="P:transsulfuration"/>
    <property type="evidence" value="ECO:0007669"/>
    <property type="project" value="InterPro"/>
</dbReference>
<dbReference type="PANTHER" id="PTHR43500">
    <property type="entry name" value="CYSTATHIONINE BETA-LYASE-RELATED"/>
    <property type="match status" value="1"/>
</dbReference>
<reference evidence="10 11" key="1">
    <citation type="submission" date="2018-08" db="EMBL/GenBank/DDBJ databases">
        <title>Recombination of ecologically and evolutionarily significant loci maintains genetic cohesion in the Pseudomonas syringae species complex.</title>
        <authorList>
            <person name="Dillon M."/>
            <person name="Thakur S."/>
            <person name="Almeida R.N.D."/>
            <person name="Weir B.S."/>
            <person name="Guttman D.S."/>
        </authorList>
    </citation>
    <scope>NUCLEOTIDE SEQUENCE [LARGE SCALE GENOMIC DNA]</scope>
    <source>
        <strain evidence="10 11">ICMP 11281</strain>
    </source>
</reference>
<evidence type="ECO:0000313" key="10">
    <source>
        <dbReference type="EMBL" id="RMV37128.1"/>
    </source>
</evidence>
<keyword evidence="3 8" id="KW-0663">Pyridoxal phosphate</keyword>
<evidence type="ECO:0000256" key="9">
    <source>
        <dbReference type="RuleBase" id="RU362118"/>
    </source>
</evidence>
<dbReference type="InterPro" id="IPR015422">
    <property type="entry name" value="PyrdxlP-dep_Trfase_small"/>
</dbReference>
<comment type="caution">
    <text evidence="10">The sequence shown here is derived from an EMBL/GenBank/DDBJ whole genome shotgun (WGS) entry which is preliminary data.</text>
</comment>
<comment type="pathway">
    <text evidence="5">Amino-acid biosynthesis; L-methionine biosynthesis via de novo pathway; L-homocysteine from L-cystathionine: step 1/1.</text>
</comment>
<dbReference type="Gene3D" id="3.90.1150.10">
    <property type="entry name" value="Aspartate Aminotransferase, domain 1"/>
    <property type="match status" value="1"/>
</dbReference>
<accession>A0A3M3GU55</accession>
<proteinExistence type="inferred from homology"/>
<comment type="similarity">
    <text evidence="2 9">Belongs to the trans-sulfuration enzymes family.</text>
</comment>
<evidence type="ECO:0000256" key="8">
    <source>
        <dbReference type="PIRSR" id="PIRSR001434-2"/>
    </source>
</evidence>
<evidence type="ECO:0000256" key="4">
    <source>
        <dbReference type="ARBA" id="ARBA00023239"/>
    </source>
</evidence>